<dbReference type="GO" id="GO:0008967">
    <property type="term" value="F:phosphoglycolate phosphatase activity"/>
    <property type="evidence" value="ECO:0007669"/>
    <property type="project" value="UniProtKB-EC"/>
</dbReference>
<evidence type="ECO:0000256" key="2">
    <source>
        <dbReference type="ARBA" id="ARBA00004818"/>
    </source>
</evidence>
<protein>
    <recommendedName>
        <fullName evidence="4">phosphoglycolate phosphatase</fullName>
        <ecNumber evidence="4">3.1.3.18</ecNumber>
    </recommendedName>
</protein>
<evidence type="ECO:0000256" key="3">
    <source>
        <dbReference type="ARBA" id="ARBA00006171"/>
    </source>
</evidence>
<reference evidence="5" key="1">
    <citation type="journal article" date="2014" name="Int. J. Syst. Evol. Microbiol.">
        <title>Complete genome sequence of Corynebacterium casei LMG S-19264T (=DSM 44701T), isolated from a smear-ripened cheese.</title>
        <authorList>
            <consortium name="US DOE Joint Genome Institute (JGI-PGF)"/>
            <person name="Walter F."/>
            <person name="Albersmeier A."/>
            <person name="Kalinowski J."/>
            <person name="Ruckert C."/>
        </authorList>
    </citation>
    <scope>NUCLEOTIDE SEQUENCE</scope>
    <source>
        <strain evidence="5">CGMCC 1.15762</strain>
    </source>
</reference>
<dbReference type="InterPro" id="IPR006439">
    <property type="entry name" value="HAD-SF_hydro_IA"/>
</dbReference>
<evidence type="ECO:0000313" key="6">
    <source>
        <dbReference type="Proteomes" id="UP000617145"/>
    </source>
</evidence>
<dbReference type="SFLD" id="SFLDG01129">
    <property type="entry name" value="C1.5:_HAD__Beta-PGM__Phosphata"/>
    <property type="match status" value="1"/>
</dbReference>
<dbReference type="InterPro" id="IPR023214">
    <property type="entry name" value="HAD_sf"/>
</dbReference>
<keyword evidence="6" id="KW-1185">Reference proteome</keyword>
<dbReference type="EC" id="3.1.3.18" evidence="4"/>
<dbReference type="RefSeq" id="WP_188790638.1">
    <property type="nucleotide sequence ID" value="NZ_BMJV01000005.1"/>
</dbReference>
<dbReference type="GO" id="GO:0005829">
    <property type="term" value="C:cytosol"/>
    <property type="evidence" value="ECO:0007669"/>
    <property type="project" value="TreeGrafter"/>
</dbReference>
<dbReference type="PANTHER" id="PTHR43434">
    <property type="entry name" value="PHOSPHOGLYCOLATE PHOSPHATASE"/>
    <property type="match status" value="1"/>
</dbReference>
<dbReference type="Gene3D" id="1.10.150.240">
    <property type="entry name" value="Putative phosphatase, domain 2"/>
    <property type="match status" value="1"/>
</dbReference>
<dbReference type="EMBL" id="BMJV01000005">
    <property type="protein sequence ID" value="GGG75996.1"/>
    <property type="molecule type" value="Genomic_DNA"/>
</dbReference>
<accession>A0A8J2ZL01</accession>
<dbReference type="InterPro" id="IPR023198">
    <property type="entry name" value="PGP-like_dom2"/>
</dbReference>
<dbReference type="SUPFAM" id="SSF56784">
    <property type="entry name" value="HAD-like"/>
    <property type="match status" value="1"/>
</dbReference>
<comment type="caution">
    <text evidence="5">The sequence shown here is derived from an EMBL/GenBank/DDBJ whole genome shotgun (WGS) entry which is preliminary data.</text>
</comment>
<dbReference type="InterPro" id="IPR036412">
    <property type="entry name" value="HAD-like_sf"/>
</dbReference>
<comment type="catalytic activity">
    <reaction evidence="1">
        <text>2-phosphoglycolate + H2O = glycolate + phosphate</text>
        <dbReference type="Rhea" id="RHEA:14369"/>
        <dbReference type="ChEBI" id="CHEBI:15377"/>
        <dbReference type="ChEBI" id="CHEBI:29805"/>
        <dbReference type="ChEBI" id="CHEBI:43474"/>
        <dbReference type="ChEBI" id="CHEBI:58033"/>
        <dbReference type="EC" id="3.1.3.18"/>
    </reaction>
</comment>
<comment type="pathway">
    <text evidence="2">Organic acid metabolism; glycolate biosynthesis; glycolate from 2-phosphoglycolate: step 1/1.</text>
</comment>
<dbReference type="NCBIfam" id="TIGR01549">
    <property type="entry name" value="HAD-SF-IA-v1"/>
    <property type="match status" value="1"/>
</dbReference>
<comment type="similarity">
    <text evidence="3">Belongs to the HAD-like hydrolase superfamily. CbbY/CbbZ/Gph/YieH family.</text>
</comment>
<dbReference type="PRINTS" id="PR00413">
    <property type="entry name" value="HADHALOGNASE"/>
</dbReference>
<organism evidence="5 6">
    <name type="scientific">Salipiger pallidus</name>
    <dbReference type="NCBI Taxonomy" id="1775170"/>
    <lineage>
        <taxon>Bacteria</taxon>
        <taxon>Pseudomonadati</taxon>
        <taxon>Pseudomonadota</taxon>
        <taxon>Alphaproteobacteria</taxon>
        <taxon>Rhodobacterales</taxon>
        <taxon>Roseobacteraceae</taxon>
        <taxon>Salipiger</taxon>
    </lineage>
</organism>
<dbReference type="Gene3D" id="3.40.50.1000">
    <property type="entry name" value="HAD superfamily/HAD-like"/>
    <property type="match status" value="1"/>
</dbReference>
<proteinExistence type="inferred from homology"/>
<reference evidence="5" key="2">
    <citation type="submission" date="2020-09" db="EMBL/GenBank/DDBJ databases">
        <authorList>
            <person name="Sun Q."/>
            <person name="Zhou Y."/>
        </authorList>
    </citation>
    <scope>NUCLEOTIDE SEQUENCE</scope>
    <source>
        <strain evidence="5">CGMCC 1.15762</strain>
    </source>
</reference>
<dbReference type="PANTHER" id="PTHR43434:SF1">
    <property type="entry name" value="PHOSPHOGLYCOLATE PHOSPHATASE"/>
    <property type="match status" value="1"/>
</dbReference>
<evidence type="ECO:0000313" key="5">
    <source>
        <dbReference type="EMBL" id="GGG75996.1"/>
    </source>
</evidence>
<sequence>MTRTVIFDLDGTLADTSGDLIAAANRCFDEMGNEVRLEPDRDAATAIRGARAMLKLGLERAGAYDAELVETWYPRLLEVYGEDIDIHTRLYPGAMAAVQALLEAGDKVGICTNKPEALAESLLQKLGVRSYFGALIGADTLPVRKPDAWPYREAVARLGGEISRSCLVGDTDTDRKTASAAGVPCILVTFGPDGDGVKALSPEGIIGHFDDLHHEVARLLP</sequence>
<dbReference type="InterPro" id="IPR050155">
    <property type="entry name" value="HAD-like_hydrolase_sf"/>
</dbReference>
<dbReference type="SFLD" id="SFLDS00003">
    <property type="entry name" value="Haloacid_Dehalogenase"/>
    <property type="match status" value="1"/>
</dbReference>
<gene>
    <name evidence="5" type="primary">gph</name>
    <name evidence="5" type="ORF">GCM10011415_25790</name>
</gene>
<evidence type="ECO:0000256" key="4">
    <source>
        <dbReference type="ARBA" id="ARBA00013078"/>
    </source>
</evidence>
<evidence type="ECO:0000256" key="1">
    <source>
        <dbReference type="ARBA" id="ARBA00000830"/>
    </source>
</evidence>
<dbReference type="InterPro" id="IPR041492">
    <property type="entry name" value="HAD_2"/>
</dbReference>
<dbReference type="AlphaFoldDB" id="A0A8J2ZL01"/>
<dbReference type="GO" id="GO:0006281">
    <property type="term" value="P:DNA repair"/>
    <property type="evidence" value="ECO:0007669"/>
    <property type="project" value="TreeGrafter"/>
</dbReference>
<name>A0A8J2ZL01_9RHOB</name>
<dbReference type="Proteomes" id="UP000617145">
    <property type="component" value="Unassembled WGS sequence"/>
</dbReference>
<dbReference type="Pfam" id="PF13419">
    <property type="entry name" value="HAD_2"/>
    <property type="match status" value="1"/>
</dbReference>